<keyword evidence="3" id="KW-1185">Reference proteome</keyword>
<accession>A0A8X7CA39</accession>
<dbReference type="GO" id="GO:0016020">
    <property type="term" value="C:membrane"/>
    <property type="evidence" value="ECO:0007669"/>
    <property type="project" value="TreeGrafter"/>
</dbReference>
<sequence>MPTRVKGLQIIHESFIVRIAWPVMKQFMSEKIRNRVLFHSKNEDPYKYFPPSVLPAKYGGEVLSSHMQEGFEWIKKVNKEH</sequence>
<dbReference type="OrthoDB" id="6432774at2759"/>
<evidence type="ECO:0000259" key="1">
    <source>
        <dbReference type="PROSITE" id="PS50191"/>
    </source>
</evidence>
<dbReference type="PANTHER" id="PTHR10174">
    <property type="entry name" value="ALPHA-TOCOPHEROL TRANSFER PROTEIN-RELATED"/>
    <property type="match status" value="1"/>
</dbReference>
<gene>
    <name evidence="2" type="primary">TTPAL_7</name>
    <name evidence="2" type="ORF">TNIN_423681</name>
</gene>
<comment type="caution">
    <text evidence="2">The sequence shown here is derived from an EMBL/GenBank/DDBJ whole genome shotgun (WGS) entry which is preliminary data.</text>
</comment>
<dbReference type="EMBL" id="BMAV01011532">
    <property type="protein sequence ID" value="GFY57484.1"/>
    <property type="molecule type" value="Genomic_DNA"/>
</dbReference>
<feature type="domain" description="CRAL-TRIO" evidence="1">
    <location>
        <begin position="1"/>
        <end position="66"/>
    </location>
</feature>
<dbReference type="Proteomes" id="UP000886998">
    <property type="component" value="Unassembled WGS sequence"/>
</dbReference>
<dbReference type="GO" id="GO:1902936">
    <property type="term" value="F:phosphatidylinositol bisphosphate binding"/>
    <property type="evidence" value="ECO:0007669"/>
    <property type="project" value="TreeGrafter"/>
</dbReference>
<reference evidence="2" key="1">
    <citation type="submission" date="2020-08" db="EMBL/GenBank/DDBJ databases">
        <title>Multicomponent nature underlies the extraordinary mechanical properties of spider dragline silk.</title>
        <authorList>
            <person name="Kono N."/>
            <person name="Nakamura H."/>
            <person name="Mori M."/>
            <person name="Yoshida Y."/>
            <person name="Ohtoshi R."/>
            <person name="Malay A.D."/>
            <person name="Moran D.A.P."/>
            <person name="Tomita M."/>
            <person name="Numata K."/>
            <person name="Arakawa K."/>
        </authorList>
    </citation>
    <scope>NUCLEOTIDE SEQUENCE</scope>
</reference>
<dbReference type="SUPFAM" id="SSF52087">
    <property type="entry name" value="CRAL/TRIO domain"/>
    <property type="match status" value="1"/>
</dbReference>
<dbReference type="Gene3D" id="1.20.5.1200">
    <property type="entry name" value="Alpha-tocopherol transfer"/>
    <property type="match status" value="1"/>
</dbReference>
<protein>
    <submittedName>
        <fullName evidence="2">Alpha-tocopherol transfer protein-like</fullName>
    </submittedName>
</protein>
<dbReference type="Pfam" id="PF00650">
    <property type="entry name" value="CRAL_TRIO"/>
    <property type="match status" value="1"/>
</dbReference>
<evidence type="ECO:0000313" key="3">
    <source>
        <dbReference type="Proteomes" id="UP000886998"/>
    </source>
</evidence>
<name>A0A8X7CA39_9ARAC</name>
<dbReference type="PROSITE" id="PS50191">
    <property type="entry name" value="CRAL_TRIO"/>
    <property type="match status" value="1"/>
</dbReference>
<dbReference type="PANTHER" id="PTHR10174:SF130">
    <property type="entry name" value="ALPHA-TOCOPHEROL TRANSFER PROTEIN-LIKE"/>
    <property type="match status" value="1"/>
</dbReference>
<evidence type="ECO:0000313" key="2">
    <source>
        <dbReference type="EMBL" id="GFY57484.1"/>
    </source>
</evidence>
<proteinExistence type="predicted"/>
<dbReference type="Gene3D" id="3.40.525.10">
    <property type="entry name" value="CRAL-TRIO lipid binding domain"/>
    <property type="match status" value="1"/>
</dbReference>
<dbReference type="AlphaFoldDB" id="A0A8X7CA39"/>
<organism evidence="2 3">
    <name type="scientific">Trichonephila inaurata madagascariensis</name>
    <dbReference type="NCBI Taxonomy" id="2747483"/>
    <lineage>
        <taxon>Eukaryota</taxon>
        <taxon>Metazoa</taxon>
        <taxon>Ecdysozoa</taxon>
        <taxon>Arthropoda</taxon>
        <taxon>Chelicerata</taxon>
        <taxon>Arachnida</taxon>
        <taxon>Araneae</taxon>
        <taxon>Araneomorphae</taxon>
        <taxon>Entelegynae</taxon>
        <taxon>Araneoidea</taxon>
        <taxon>Nephilidae</taxon>
        <taxon>Trichonephila</taxon>
        <taxon>Trichonephila inaurata</taxon>
    </lineage>
</organism>
<dbReference type="InterPro" id="IPR036865">
    <property type="entry name" value="CRAL-TRIO_dom_sf"/>
</dbReference>
<dbReference type="InterPro" id="IPR001251">
    <property type="entry name" value="CRAL-TRIO_dom"/>
</dbReference>
<dbReference type="CDD" id="cd00170">
    <property type="entry name" value="SEC14"/>
    <property type="match status" value="1"/>
</dbReference>